<evidence type="ECO:0000259" key="2">
    <source>
        <dbReference type="Pfam" id="PF01370"/>
    </source>
</evidence>
<organism evidence="4 5">
    <name type="scientific">Nitrosomonas oligotropha</name>
    <dbReference type="NCBI Taxonomy" id="42354"/>
    <lineage>
        <taxon>Bacteria</taxon>
        <taxon>Pseudomonadati</taxon>
        <taxon>Pseudomonadota</taxon>
        <taxon>Betaproteobacteria</taxon>
        <taxon>Nitrosomonadales</taxon>
        <taxon>Nitrosomonadaceae</taxon>
        <taxon>Nitrosomonas</taxon>
    </lineage>
</organism>
<dbReference type="STRING" id="42354.SAMN05216333_10644"/>
<evidence type="ECO:0000313" key="4">
    <source>
        <dbReference type="EMBL" id="SEO21485.1"/>
    </source>
</evidence>
<dbReference type="Pfam" id="PF01370">
    <property type="entry name" value="Epimerase"/>
    <property type="match status" value="1"/>
</dbReference>
<dbReference type="Pfam" id="PF08338">
    <property type="entry name" value="DUF1731"/>
    <property type="match status" value="1"/>
</dbReference>
<evidence type="ECO:0000313" key="5">
    <source>
        <dbReference type="Proteomes" id="UP000198814"/>
    </source>
</evidence>
<dbReference type="EMBL" id="FODO01000006">
    <property type="protein sequence ID" value="SEO21485.1"/>
    <property type="molecule type" value="Genomic_DNA"/>
</dbReference>
<dbReference type="InterPro" id="IPR001509">
    <property type="entry name" value="Epimerase_deHydtase"/>
</dbReference>
<dbReference type="PANTHER" id="PTHR11092:SF0">
    <property type="entry name" value="EPIMERASE FAMILY PROTEIN SDR39U1"/>
    <property type="match status" value="1"/>
</dbReference>
<comment type="similarity">
    <text evidence="1">Belongs to the NAD(P)-dependent epimerase/dehydratase family. SDR39U1 subfamily.</text>
</comment>
<dbReference type="AlphaFoldDB" id="A0A1H8MVS0"/>
<reference evidence="5" key="1">
    <citation type="submission" date="2016-10" db="EMBL/GenBank/DDBJ databases">
        <authorList>
            <person name="Varghese N."/>
            <person name="Submissions S."/>
        </authorList>
    </citation>
    <scope>NUCLEOTIDE SEQUENCE [LARGE SCALE GENOMIC DNA]</scope>
    <source>
        <strain evidence="5">Nm76</strain>
    </source>
</reference>
<sequence>MNILITGATGFIGRHLVQRLQQDQHTITVLSRNSSKASELLNVPALEWDYATQDVPAEALHGCQIIINLMGENLGEGRWAKARKHEIYASRILSTRKLVAAAPDSLQAFVCGSAIGIYPGTGDDLYDESYAVPEQLSFMQTICHDWEQEAARIESKGVRRVSIRTGVVLGHGGMLKKLLPVFKLGLGGPVGNGQQWLPWIHLEDIVSVYCNAALDTRYRGPVNAVSPHPVRYREFATAFGNVLHRPAFFPTPAFILKLALGEAAALALNSYHIAPKRLLGEYGFQFKFDHLPAALADLFNHH</sequence>
<proteinExistence type="inferred from homology"/>
<feature type="domain" description="DUF1731" evidence="3">
    <location>
        <begin position="251"/>
        <end position="298"/>
    </location>
</feature>
<feature type="domain" description="NAD-dependent epimerase/dehydratase" evidence="2">
    <location>
        <begin position="3"/>
        <end position="212"/>
    </location>
</feature>
<keyword evidence="5" id="KW-1185">Reference proteome</keyword>
<gene>
    <name evidence="4" type="ORF">SAMN05216333_10644</name>
</gene>
<dbReference type="InterPro" id="IPR010099">
    <property type="entry name" value="SDR39U1"/>
</dbReference>
<dbReference type="PANTHER" id="PTHR11092">
    <property type="entry name" value="SUGAR NUCLEOTIDE EPIMERASE RELATED"/>
    <property type="match status" value="1"/>
</dbReference>
<evidence type="ECO:0008006" key="6">
    <source>
        <dbReference type="Google" id="ProtNLM"/>
    </source>
</evidence>
<dbReference type="Proteomes" id="UP000198814">
    <property type="component" value="Unassembled WGS sequence"/>
</dbReference>
<dbReference type="InterPro" id="IPR013549">
    <property type="entry name" value="DUF1731"/>
</dbReference>
<dbReference type="Gene3D" id="3.40.50.720">
    <property type="entry name" value="NAD(P)-binding Rossmann-like Domain"/>
    <property type="match status" value="1"/>
</dbReference>
<evidence type="ECO:0000259" key="3">
    <source>
        <dbReference type="Pfam" id="PF08338"/>
    </source>
</evidence>
<dbReference type="OrthoDB" id="5292533at2"/>
<dbReference type="RefSeq" id="WP_090317292.1">
    <property type="nucleotide sequence ID" value="NZ_FNOE01000006.1"/>
</dbReference>
<name>A0A1H8MVS0_9PROT</name>
<dbReference type="InterPro" id="IPR036291">
    <property type="entry name" value="NAD(P)-bd_dom_sf"/>
</dbReference>
<dbReference type="SUPFAM" id="SSF51735">
    <property type="entry name" value="NAD(P)-binding Rossmann-fold domains"/>
    <property type="match status" value="1"/>
</dbReference>
<evidence type="ECO:0000256" key="1">
    <source>
        <dbReference type="ARBA" id="ARBA00009353"/>
    </source>
</evidence>
<dbReference type="NCBIfam" id="TIGR01777">
    <property type="entry name" value="yfcH"/>
    <property type="match status" value="1"/>
</dbReference>
<accession>A0A1H8MVS0</accession>
<protein>
    <recommendedName>
        <fullName evidence="6">TIGR01777 family protein</fullName>
    </recommendedName>
</protein>